<gene>
    <name evidence="1" type="ORF">NG800_013695</name>
</gene>
<organism evidence="1 2">
    <name type="scientific">Epilithonimonas ginsengisoli</name>
    <dbReference type="NCBI Taxonomy" id="1245592"/>
    <lineage>
        <taxon>Bacteria</taxon>
        <taxon>Pseudomonadati</taxon>
        <taxon>Bacteroidota</taxon>
        <taxon>Flavobacteriia</taxon>
        <taxon>Flavobacteriales</taxon>
        <taxon>Weeksellaceae</taxon>
        <taxon>Chryseobacterium group</taxon>
        <taxon>Epilithonimonas</taxon>
    </lineage>
</organism>
<dbReference type="Proteomes" id="UP001204439">
    <property type="component" value="Unassembled WGS sequence"/>
</dbReference>
<reference evidence="1 2" key="1">
    <citation type="submission" date="2023-11" db="EMBL/GenBank/DDBJ databases">
        <title>First isolation, identification, and characterization of non-pathogenic Epilithonimonas ginsengisoli isolated from diseased farmed rainbow trout (Oncorhynchus mykiss) in Chile.</title>
        <authorList>
            <person name="Miranda C.D."/>
            <person name="Irgang R."/>
            <person name="Concha C."/>
            <person name="Rojas R."/>
            <person name="Avendano R."/>
        </authorList>
    </citation>
    <scope>NUCLEOTIDE SEQUENCE [LARGE SCALE GENOMIC DNA]</scope>
    <source>
        <strain evidence="1 2">FP99</strain>
    </source>
</reference>
<dbReference type="EMBL" id="JAMXLT020000024">
    <property type="protein sequence ID" value="MDW8549973.1"/>
    <property type="molecule type" value="Genomic_DNA"/>
</dbReference>
<accession>A0ABU4JJW1</accession>
<protein>
    <submittedName>
        <fullName evidence="1">Uncharacterized protein</fullName>
    </submittedName>
</protein>
<proteinExistence type="predicted"/>
<evidence type="ECO:0000313" key="1">
    <source>
        <dbReference type="EMBL" id="MDW8549973.1"/>
    </source>
</evidence>
<comment type="caution">
    <text evidence="1">The sequence shown here is derived from an EMBL/GenBank/DDBJ whole genome shotgun (WGS) entry which is preliminary data.</text>
</comment>
<dbReference type="RefSeq" id="WP_063968191.1">
    <property type="nucleotide sequence ID" value="NZ_JAMXLT020000024.1"/>
</dbReference>
<keyword evidence="2" id="KW-1185">Reference proteome</keyword>
<evidence type="ECO:0000313" key="2">
    <source>
        <dbReference type="Proteomes" id="UP001204439"/>
    </source>
</evidence>
<sequence length="141" mass="16974">MNEIKKNLDIIGTGLPTYKIIEIEENYIYEFTQYLIKILNDGKYKKKWVPENCRYSFNEKLKIKLKHLKDASKYNFSEIDIMKMNSSQNERLYFVGKLEVDNQSIIIKDKNEEIIKIIPKQDYIVNVKKIEVSNFWYFSKN</sequence>
<name>A0ABU4JJW1_9FLAO</name>